<reference evidence="1" key="1">
    <citation type="journal article" date="2022" name="bioRxiv">
        <title>Sequencing and chromosome-scale assembly of the giantPleurodeles waltlgenome.</title>
        <authorList>
            <person name="Brown T."/>
            <person name="Elewa A."/>
            <person name="Iarovenko S."/>
            <person name="Subramanian E."/>
            <person name="Araus A.J."/>
            <person name="Petzold A."/>
            <person name="Susuki M."/>
            <person name="Suzuki K.-i.T."/>
            <person name="Hayashi T."/>
            <person name="Toyoda A."/>
            <person name="Oliveira C."/>
            <person name="Osipova E."/>
            <person name="Leigh N.D."/>
            <person name="Simon A."/>
            <person name="Yun M.H."/>
        </authorList>
    </citation>
    <scope>NUCLEOTIDE SEQUENCE</scope>
    <source>
        <strain evidence="1">20211129_DDA</strain>
        <tissue evidence="1">Liver</tissue>
    </source>
</reference>
<sequence>MVHIVEGGAVEMEEWKNKVGEDEVLQSVIEEMKKGWVEKKLVAEEVKPFWNATDELSLDDEREMCGWGRNMEHWCLELYSILLGFMCGVECYEFS</sequence>
<dbReference type="Proteomes" id="UP001066276">
    <property type="component" value="Chromosome 2_2"/>
</dbReference>
<proteinExistence type="predicted"/>
<gene>
    <name evidence="1" type="ORF">NDU88_002754</name>
</gene>
<dbReference type="AlphaFoldDB" id="A0AAV7UY05"/>
<keyword evidence="2" id="KW-1185">Reference proteome</keyword>
<name>A0AAV7UY05_PLEWA</name>
<evidence type="ECO:0000313" key="2">
    <source>
        <dbReference type="Proteomes" id="UP001066276"/>
    </source>
</evidence>
<dbReference type="EMBL" id="JANPWB010000004">
    <property type="protein sequence ID" value="KAJ1193456.1"/>
    <property type="molecule type" value="Genomic_DNA"/>
</dbReference>
<protein>
    <submittedName>
        <fullName evidence="1">Uncharacterized protein</fullName>
    </submittedName>
</protein>
<comment type="caution">
    <text evidence="1">The sequence shown here is derived from an EMBL/GenBank/DDBJ whole genome shotgun (WGS) entry which is preliminary data.</text>
</comment>
<organism evidence="1 2">
    <name type="scientific">Pleurodeles waltl</name>
    <name type="common">Iberian ribbed newt</name>
    <dbReference type="NCBI Taxonomy" id="8319"/>
    <lineage>
        <taxon>Eukaryota</taxon>
        <taxon>Metazoa</taxon>
        <taxon>Chordata</taxon>
        <taxon>Craniata</taxon>
        <taxon>Vertebrata</taxon>
        <taxon>Euteleostomi</taxon>
        <taxon>Amphibia</taxon>
        <taxon>Batrachia</taxon>
        <taxon>Caudata</taxon>
        <taxon>Salamandroidea</taxon>
        <taxon>Salamandridae</taxon>
        <taxon>Pleurodelinae</taxon>
        <taxon>Pleurodeles</taxon>
    </lineage>
</organism>
<evidence type="ECO:0000313" key="1">
    <source>
        <dbReference type="EMBL" id="KAJ1193456.1"/>
    </source>
</evidence>
<accession>A0AAV7UY05</accession>